<dbReference type="GeneID" id="5853529"/>
<feature type="transmembrane region" description="Helical" evidence="8">
    <location>
        <begin position="41"/>
        <end position="62"/>
    </location>
</feature>
<proteinExistence type="inferred from homology"/>
<keyword evidence="5 8" id="KW-1133">Transmembrane helix</keyword>
<dbReference type="OMA" id="FWCKALI"/>
<feature type="transmembrane region" description="Helical" evidence="8">
    <location>
        <begin position="211"/>
        <end position="228"/>
    </location>
</feature>
<keyword evidence="4 8" id="KW-0812">Transmembrane</keyword>
<name>A8QAD1_MALGO</name>
<keyword evidence="6 8" id="KW-0472">Membrane</keyword>
<organism evidence="9 10">
    <name type="scientific">Malassezia globosa (strain ATCC MYA-4612 / CBS 7966)</name>
    <name type="common">Dandruff-associated fungus</name>
    <dbReference type="NCBI Taxonomy" id="425265"/>
    <lineage>
        <taxon>Eukaryota</taxon>
        <taxon>Fungi</taxon>
        <taxon>Dikarya</taxon>
        <taxon>Basidiomycota</taxon>
        <taxon>Ustilaginomycotina</taxon>
        <taxon>Malasseziomycetes</taxon>
        <taxon>Malasseziales</taxon>
        <taxon>Malasseziaceae</taxon>
        <taxon>Malassezia</taxon>
    </lineage>
</organism>
<reference evidence="9 10" key="1">
    <citation type="journal article" date="2007" name="Proc. Natl. Acad. Sci. U.S.A.">
        <title>Dandruff-associated Malassezia genomes reveal convergent and divergent virulence traits shared with plant and human fungal pathogens.</title>
        <authorList>
            <person name="Xu J."/>
            <person name="Saunders C.W."/>
            <person name="Hu P."/>
            <person name="Grant R.A."/>
            <person name="Boekhout T."/>
            <person name="Kuramae E.E."/>
            <person name="Kronstad J.W."/>
            <person name="Deangelis Y.M."/>
            <person name="Reeder N.L."/>
            <person name="Johnstone K.R."/>
            <person name="Leland M."/>
            <person name="Fieno A.M."/>
            <person name="Begley W.M."/>
            <person name="Sun Y."/>
            <person name="Lacey M.P."/>
            <person name="Chaudhary T."/>
            <person name="Keough T."/>
            <person name="Chu L."/>
            <person name="Sears R."/>
            <person name="Yuan B."/>
            <person name="Dawson T.L.Jr."/>
        </authorList>
    </citation>
    <scope>NUCLEOTIDE SEQUENCE [LARGE SCALE GENOMIC DNA]</scope>
    <source>
        <strain evidence="10">ATCC MYA-4612 / CBS 7966</strain>
    </source>
</reference>
<keyword evidence="10" id="KW-1185">Reference proteome</keyword>
<sequence length="416" mass="45013">MLPSTKEYAIGAVLILLVDVLWTGSNYISNTVLTHGYEKPFAMTYLCTASFTLYLIPFFVLIRQGSGREQAETWWSKLGFYLPHMSNAIPTRAGRPSYTAETRRPAIRLRPSSIDGRRPATDLPVSPRRKSVSRLPETQALIGQRDEEVPSQGENSSLSHAEALVHASELPPLSIRETAVLSMEFAVIWFVANWSFVAALAYTSVASGTTLGSTSGFFTLVLGSVLGIDRFSLCKFAAVALSFLGVALVTWADQDTSHMPQAPTKPLLGDAFALASALCYAGYVTLLKVRIGSEDRISMPLFLGCVGAFNLVAFWPVGLLLHVTGMEPISWPHDSLTTLGIVFNMCITVVSDFAYLAAMLKSSPLLTTIGLSLTIPMAVCGDAIRQAMALSLQSICGSILVLTSFAQIAWDENRSG</sequence>
<evidence type="ECO:0000256" key="3">
    <source>
        <dbReference type="ARBA" id="ARBA00022448"/>
    </source>
</evidence>
<comment type="similarity">
    <text evidence="2">Belongs to the SLC35F solute transporter family.</text>
</comment>
<dbReference type="VEuPathDB" id="FungiDB:MGL_3690"/>
<evidence type="ECO:0000256" key="2">
    <source>
        <dbReference type="ARBA" id="ARBA00007863"/>
    </source>
</evidence>
<dbReference type="GO" id="GO:0000329">
    <property type="term" value="C:fungal-type vacuole membrane"/>
    <property type="evidence" value="ECO:0007669"/>
    <property type="project" value="TreeGrafter"/>
</dbReference>
<dbReference type="PANTHER" id="PTHR23051">
    <property type="entry name" value="SOLUTE CARRIER FAMILY 35, MEMBER F5"/>
    <property type="match status" value="1"/>
</dbReference>
<protein>
    <recommendedName>
        <fullName evidence="11">EamA domain-containing protein</fullName>
    </recommendedName>
</protein>
<feature type="transmembrane region" description="Helical" evidence="8">
    <location>
        <begin position="7"/>
        <end position="29"/>
    </location>
</feature>
<feature type="transmembrane region" description="Helical" evidence="8">
    <location>
        <begin position="185"/>
        <end position="205"/>
    </location>
</feature>
<evidence type="ECO:0008006" key="11">
    <source>
        <dbReference type="Google" id="ProtNLM"/>
    </source>
</evidence>
<feature type="transmembrane region" description="Helical" evidence="8">
    <location>
        <begin position="301"/>
        <end position="324"/>
    </location>
</feature>
<dbReference type="Pfam" id="PF06027">
    <property type="entry name" value="SLC35F"/>
    <property type="match status" value="1"/>
</dbReference>
<evidence type="ECO:0000256" key="1">
    <source>
        <dbReference type="ARBA" id="ARBA00004141"/>
    </source>
</evidence>
<evidence type="ECO:0000256" key="5">
    <source>
        <dbReference type="ARBA" id="ARBA00022989"/>
    </source>
</evidence>
<evidence type="ECO:0000256" key="4">
    <source>
        <dbReference type="ARBA" id="ARBA00022692"/>
    </source>
</evidence>
<feature type="transmembrane region" description="Helical" evidence="8">
    <location>
        <begin position="390"/>
        <end position="410"/>
    </location>
</feature>
<evidence type="ECO:0000256" key="6">
    <source>
        <dbReference type="ARBA" id="ARBA00023136"/>
    </source>
</evidence>
<dbReference type="InterPro" id="IPR009262">
    <property type="entry name" value="SLC35_F1/F2/F6"/>
</dbReference>
<dbReference type="SUPFAM" id="SSF103481">
    <property type="entry name" value="Multidrug resistance efflux transporter EmrE"/>
    <property type="match status" value="1"/>
</dbReference>
<comment type="caution">
    <text evidence="9">The sequence shown here is derived from an EMBL/GenBank/DDBJ whole genome shotgun (WGS) entry which is preliminary data.</text>
</comment>
<evidence type="ECO:0000313" key="9">
    <source>
        <dbReference type="EMBL" id="EDP42009.1"/>
    </source>
</evidence>
<dbReference type="AlphaFoldDB" id="A8QAD1"/>
<dbReference type="Proteomes" id="UP000008837">
    <property type="component" value="Unassembled WGS sequence"/>
</dbReference>
<dbReference type="InterPro" id="IPR037185">
    <property type="entry name" value="EmrE-like"/>
</dbReference>
<dbReference type="PANTHER" id="PTHR23051:SF0">
    <property type="entry name" value="SOLUTE CARRIER FAMILY 35 MEMBER F5"/>
    <property type="match status" value="1"/>
</dbReference>
<comment type="subcellular location">
    <subcellularLocation>
        <location evidence="1">Membrane</location>
        <topology evidence="1">Multi-pass membrane protein</topology>
    </subcellularLocation>
</comment>
<accession>A8QAD1</accession>
<feature type="transmembrane region" description="Helical" evidence="8">
    <location>
        <begin position="336"/>
        <end position="358"/>
    </location>
</feature>
<feature type="region of interest" description="Disordered" evidence="7">
    <location>
        <begin position="109"/>
        <end position="137"/>
    </location>
</feature>
<dbReference type="OrthoDB" id="1436450at2759"/>
<dbReference type="InParanoid" id="A8QAD1"/>
<feature type="transmembrane region" description="Helical" evidence="8">
    <location>
        <begin position="271"/>
        <end position="289"/>
    </location>
</feature>
<evidence type="ECO:0000313" key="10">
    <source>
        <dbReference type="Proteomes" id="UP000008837"/>
    </source>
</evidence>
<evidence type="ECO:0000256" key="8">
    <source>
        <dbReference type="SAM" id="Phobius"/>
    </source>
</evidence>
<feature type="transmembrane region" description="Helical" evidence="8">
    <location>
        <begin position="233"/>
        <end position="251"/>
    </location>
</feature>
<dbReference type="EMBL" id="AAYY01000014">
    <property type="protein sequence ID" value="EDP42009.1"/>
    <property type="molecule type" value="Genomic_DNA"/>
</dbReference>
<evidence type="ECO:0000256" key="7">
    <source>
        <dbReference type="SAM" id="MobiDB-lite"/>
    </source>
</evidence>
<gene>
    <name evidence="9" type="ORF">MGL_3690</name>
</gene>
<dbReference type="FunCoup" id="A8QAD1">
    <property type="interactions" value="103"/>
</dbReference>
<dbReference type="GO" id="GO:0022857">
    <property type="term" value="F:transmembrane transporter activity"/>
    <property type="evidence" value="ECO:0007669"/>
    <property type="project" value="InterPro"/>
</dbReference>
<dbReference type="KEGG" id="mgl:MGL_3690"/>
<keyword evidence="3" id="KW-0813">Transport</keyword>
<dbReference type="RefSeq" id="XP_001729223.1">
    <property type="nucleotide sequence ID" value="XM_001729171.1"/>
</dbReference>